<keyword evidence="3" id="KW-1185">Reference proteome</keyword>
<evidence type="ECO:0000313" key="2">
    <source>
        <dbReference type="EMBL" id="WIY00899.1"/>
    </source>
</evidence>
<dbReference type="AlphaFoldDB" id="A0A9Y2NGK5"/>
<dbReference type="PANTHER" id="PTHR12350:SF19">
    <property type="entry name" value="SET DOMAIN-CONTAINING PROTEIN"/>
    <property type="match status" value="1"/>
</dbReference>
<name>A0A9Y2NGK5_9PSEU</name>
<dbReference type="PANTHER" id="PTHR12350">
    <property type="entry name" value="HISTONE-LYSINE N-METHYLTRANSFERASE-RELATED"/>
    <property type="match status" value="1"/>
</dbReference>
<dbReference type="Pfam" id="PF00856">
    <property type="entry name" value="SET"/>
    <property type="match status" value="1"/>
</dbReference>
<proteinExistence type="predicted"/>
<dbReference type="InterPro" id="IPR053201">
    <property type="entry name" value="Flavunoidine_N-MTase"/>
</dbReference>
<gene>
    <name evidence="2" type="ORF">QRX60_43750</name>
</gene>
<reference evidence="2 3" key="1">
    <citation type="submission" date="2023-06" db="EMBL/GenBank/DDBJ databases">
        <authorList>
            <person name="Oyuntsetseg B."/>
            <person name="Kim S.B."/>
        </authorList>
    </citation>
    <scope>NUCLEOTIDE SEQUENCE [LARGE SCALE GENOMIC DNA]</scope>
    <source>
        <strain evidence="2 3">4-36</strain>
    </source>
</reference>
<dbReference type="SUPFAM" id="SSF82199">
    <property type="entry name" value="SET domain"/>
    <property type="match status" value="1"/>
</dbReference>
<evidence type="ECO:0000259" key="1">
    <source>
        <dbReference type="Pfam" id="PF00856"/>
    </source>
</evidence>
<dbReference type="Proteomes" id="UP001239397">
    <property type="component" value="Chromosome"/>
</dbReference>
<organism evidence="2 3">
    <name type="scientific">Amycolatopsis mongoliensis</name>
    <dbReference type="NCBI Taxonomy" id="715475"/>
    <lineage>
        <taxon>Bacteria</taxon>
        <taxon>Bacillati</taxon>
        <taxon>Actinomycetota</taxon>
        <taxon>Actinomycetes</taxon>
        <taxon>Pseudonocardiales</taxon>
        <taxon>Pseudonocardiaceae</taxon>
        <taxon>Amycolatopsis</taxon>
    </lineage>
</organism>
<dbReference type="InterPro" id="IPR046341">
    <property type="entry name" value="SET_dom_sf"/>
</dbReference>
<evidence type="ECO:0000313" key="3">
    <source>
        <dbReference type="Proteomes" id="UP001239397"/>
    </source>
</evidence>
<dbReference type="KEGG" id="amog:QRX60_43750"/>
<feature type="domain" description="SET" evidence="1">
    <location>
        <begin position="24"/>
        <end position="111"/>
    </location>
</feature>
<dbReference type="RefSeq" id="WP_285997360.1">
    <property type="nucleotide sequence ID" value="NZ_CP127295.1"/>
</dbReference>
<dbReference type="Gene3D" id="2.170.270.10">
    <property type="entry name" value="SET domain"/>
    <property type="match status" value="1"/>
</dbReference>
<dbReference type="EMBL" id="CP127295">
    <property type="protein sequence ID" value="WIY00899.1"/>
    <property type="molecule type" value="Genomic_DNA"/>
</dbReference>
<protein>
    <submittedName>
        <fullName evidence="2">SET domain-containing protein-lysine N-methyltransferase</fullName>
    </submittedName>
</protein>
<sequence>MIESTVDIERRAAVVRSDGEYRLFTNQAVPAHTRLFTLEGELTATRTRYTVQFDERRHVDMPAGCPLEEVLDRYYWRFMNHACEPTAVIRDRSVLSLRPIPAWSEITFHYGSTEYEMAEPFTCGCGSDRCDREIQGFRYLPGERREELRGLLSPYLLAVLDGRIAEPVGA</sequence>
<dbReference type="InterPro" id="IPR001214">
    <property type="entry name" value="SET_dom"/>
</dbReference>
<accession>A0A9Y2NGK5</accession>